<dbReference type="InterPro" id="IPR023296">
    <property type="entry name" value="Glyco_hydro_beta-prop_sf"/>
</dbReference>
<organism evidence="11 12">
    <name type="scientific">Anaeromyces robustus</name>
    <dbReference type="NCBI Taxonomy" id="1754192"/>
    <lineage>
        <taxon>Eukaryota</taxon>
        <taxon>Fungi</taxon>
        <taxon>Fungi incertae sedis</taxon>
        <taxon>Chytridiomycota</taxon>
        <taxon>Chytridiomycota incertae sedis</taxon>
        <taxon>Neocallimastigomycetes</taxon>
        <taxon>Neocallimastigales</taxon>
        <taxon>Neocallimastigaceae</taxon>
        <taxon>Anaeromyces</taxon>
    </lineage>
</organism>
<dbReference type="InterPro" id="IPR009034">
    <property type="entry name" value="Dockerin_dom_fun_sf"/>
</dbReference>
<evidence type="ECO:0000256" key="8">
    <source>
        <dbReference type="RuleBase" id="RU361187"/>
    </source>
</evidence>
<reference evidence="11 12" key="1">
    <citation type="submission" date="2016-08" db="EMBL/GenBank/DDBJ databases">
        <title>A Parts List for Fungal Cellulosomes Revealed by Comparative Genomics.</title>
        <authorList>
            <consortium name="DOE Joint Genome Institute"/>
            <person name="Haitjema C.H."/>
            <person name="Gilmore S.P."/>
            <person name="Henske J.K."/>
            <person name="Solomon K.V."/>
            <person name="De Groot R."/>
            <person name="Kuo A."/>
            <person name="Mondo S.J."/>
            <person name="Salamov A.A."/>
            <person name="Labutti K."/>
            <person name="Zhao Z."/>
            <person name="Chiniquy J."/>
            <person name="Barry K."/>
            <person name="Brewer H.M."/>
            <person name="Purvine S.O."/>
            <person name="Wright A.T."/>
            <person name="Boxma B."/>
            <person name="Van Alen T."/>
            <person name="Hackstein J.H."/>
            <person name="Baker S.E."/>
            <person name="Grigoriev I.V."/>
            <person name="O'Malley M.A."/>
        </authorList>
    </citation>
    <scope>NUCLEOTIDE SEQUENCE [LARGE SCALE GENOMIC DNA]</scope>
    <source>
        <strain evidence="11 12">S4</strain>
    </source>
</reference>
<evidence type="ECO:0000256" key="5">
    <source>
        <dbReference type="ARBA" id="ARBA00022801"/>
    </source>
</evidence>
<keyword evidence="4" id="KW-0677">Repeat</keyword>
<protein>
    <recommendedName>
        <fullName evidence="7">Endo-1,5-alpha-L-arabinanase A</fullName>
    </recommendedName>
</protein>
<feature type="signal peptide" evidence="9">
    <location>
        <begin position="1"/>
        <end position="22"/>
    </location>
</feature>
<dbReference type="InterPro" id="IPR006710">
    <property type="entry name" value="Glyco_hydro_43"/>
</dbReference>
<dbReference type="Proteomes" id="UP000193944">
    <property type="component" value="Unassembled WGS sequence"/>
</dbReference>
<evidence type="ECO:0000313" key="11">
    <source>
        <dbReference type="EMBL" id="ORX86472.1"/>
    </source>
</evidence>
<comment type="similarity">
    <text evidence="2 8">Belongs to the glycosyl hydrolase 43 family.</text>
</comment>
<comment type="caution">
    <text evidence="11">The sequence shown here is derived from an EMBL/GenBank/DDBJ whole genome shotgun (WGS) entry which is preliminary data.</text>
</comment>
<dbReference type="GO" id="GO:0004553">
    <property type="term" value="F:hydrolase activity, hydrolyzing O-glycosyl compounds"/>
    <property type="evidence" value="ECO:0007669"/>
    <property type="project" value="InterPro"/>
</dbReference>
<dbReference type="CDD" id="cd08983">
    <property type="entry name" value="GH43_Bt3655-like"/>
    <property type="match status" value="1"/>
</dbReference>
<dbReference type="GO" id="GO:0005975">
    <property type="term" value="P:carbohydrate metabolic process"/>
    <property type="evidence" value="ECO:0007669"/>
    <property type="project" value="InterPro"/>
</dbReference>
<dbReference type="OrthoDB" id="19657at2759"/>
<dbReference type="AlphaFoldDB" id="A0A1Y1XL84"/>
<accession>A0A1Y1XL84</accession>
<comment type="pathway">
    <text evidence="1">Glycan metabolism; L-arabinan degradation.</text>
</comment>
<dbReference type="PROSITE" id="PS51763">
    <property type="entry name" value="CBM10"/>
    <property type="match status" value="2"/>
</dbReference>
<dbReference type="InterPro" id="IPR050727">
    <property type="entry name" value="GH43_arabinanases"/>
</dbReference>
<dbReference type="STRING" id="1754192.A0A1Y1XL84"/>
<evidence type="ECO:0000256" key="9">
    <source>
        <dbReference type="SAM" id="SignalP"/>
    </source>
</evidence>
<feature type="domain" description="CBM10" evidence="10">
    <location>
        <begin position="543"/>
        <end position="579"/>
    </location>
</feature>
<evidence type="ECO:0000256" key="2">
    <source>
        <dbReference type="ARBA" id="ARBA00009865"/>
    </source>
</evidence>
<dbReference type="SUPFAM" id="SSF75005">
    <property type="entry name" value="Arabinanase/levansucrase/invertase"/>
    <property type="match status" value="1"/>
</dbReference>
<dbReference type="PANTHER" id="PTHR43301:SF3">
    <property type="entry name" value="ARABINAN ENDO-1,5-ALPHA-L-ARABINOSIDASE A-RELATED"/>
    <property type="match status" value="1"/>
</dbReference>
<dbReference type="InterPro" id="IPR035992">
    <property type="entry name" value="Ricin_B-like_lectins"/>
</dbReference>
<dbReference type="SUPFAM" id="SSF64571">
    <property type="entry name" value="Cellulose docking domain, dockering"/>
    <property type="match status" value="2"/>
</dbReference>
<evidence type="ECO:0000256" key="3">
    <source>
        <dbReference type="ARBA" id="ARBA00022729"/>
    </source>
</evidence>
<sequence>MNIITFLTTIFIYAQLIILAASQSGIESGKDYNIVSVLSGKYVTAASNGNVQQYEKLNNDKSQIWRLESAGNGRFAILQGNMAMTVENGNNNNGNNIYMSEYRKTTAQHFSINRADNSYYIVAQCTVNAALDVFDQSKENGANIDQWDYWGGDNQKFYIFPAGQDGPSNGSTNGSNGAYLFAFFQGNAPEKEQLSYALSTDGYHFNILNNGNSIWKSSVGTGCLRDPFILKGEDGTYFLLATDMRSYSGWDSNRNILTARSTDLIHWTNVSLIEVCNKYPIFQRGDRAWAPQAIYDPEKQAYMIYFAVRVPSNGNKTIMYYAHSKDMTRFDTTPQLLFAPKNGNEAIDADIIYQGGRYYMYYKDETRKTINLALAEHASGPYQEIKQLSDNGIEVEGCNIYPVVGTNKWLMMSDAYVNGYFVLQETTDLVNFRTLNRNTYGFNFTPRHGYVIPVSPSQYNALLKAYPSRGMYTINVPTTTTTVKKTTTTTAPVNTSGAVNEIPYSYPYCKTTKDVAFDDGTLQWGVENDNWCIIKGQSAQKCNCWAQKLGYPCCTEKVIYYSDGDGDWGFENNQWCGIMKC</sequence>
<gene>
    <name evidence="11" type="ORF">BCR32DRAFT_324987</name>
</gene>
<reference evidence="11 12" key="2">
    <citation type="submission" date="2016-08" db="EMBL/GenBank/DDBJ databases">
        <title>Pervasive Adenine N6-methylation of Active Genes in Fungi.</title>
        <authorList>
            <consortium name="DOE Joint Genome Institute"/>
            <person name="Mondo S.J."/>
            <person name="Dannebaum R.O."/>
            <person name="Kuo R.C."/>
            <person name="Labutti K."/>
            <person name="Haridas S."/>
            <person name="Kuo A."/>
            <person name="Salamov A."/>
            <person name="Ahrendt S.R."/>
            <person name="Lipzen A."/>
            <person name="Sullivan W."/>
            <person name="Andreopoulos W.B."/>
            <person name="Clum A."/>
            <person name="Lindquist E."/>
            <person name="Daum C."/>
            <person name="Ramamoorthy G.K."/>
            <person name="Gryganskyi A."/>
            <person name="Culley D."/>
            <person name="Magnuson J.K."/>
            <person name="James T.Y."/>
            <person name="O'Malley M.A."/>
            <person name="Stajich J.E."/>
            <person name="Spatafora J.W."/>
            <person name="Visel A."/>
            <person name="Grigoriev I.V."/>
        </authorList>
    </citation>
    <scope>NUCLEOTIDE SEQUENCE [LARGE SCALE GENOMIC DNA]</scope>
    <source>
        <strain evidence="11 12">S4</strain>
    </source>
</reference>
<keyword evidence="6 8" id="KW-0326">Glycosidase</keyword>
<feature type="chain" id="PRO_5013118778" description="Endo-1,5-alpha-L-arabinanase A" evidence="9">
    <location>
        <begin position="23"/>
        <end position="581"/>
    </location>
</feature>
<evidence type="ECO:0000256" key="4">
    <source>
        <dbReference type="ARBA" id="ARBA00022737"/>
    </source>
</evidence>
<evidence type="ECO:0000256" key="7">
    <source>
        <dbReference type="ARBA" id="ARBA00042202"/>
    </source>
</evidence>
<dbReference type="Gene3D" id="2.80.10.50">
    <property type="match status" value="2"/>
</dbReference>
<dbReference type="Gene3D" id="3.90.1220.10">
    <property type="entry name" value="Cellulose docking domain, dockering"/>
    <property type="match status" value="2"/>
</dbReference>
<proteinExistence type="inferred from homology"/>
<evidence type="ECO:0000259" key="10">
    <source>
        <dbReference type="PROSITE" id="PS51763"/>
    </source>
</evidence>
<evidence type="ECO:0000256" key="6">
    <source>
        <dbReference type="ARBA" id="ARBA00023295"/>
    </source>
</evidence>
<dbReference type="CDD" id="cd00161">
    <property type="entry name" value="beta-trefoil_Ricin-like"/>
    <property type="match status" value="1"/>
</dbReference>
<dbReference type="SMART" id="SM00458">
    <property type="entry name" value="RICIN"/>
    <property type="match status" value="1"/>
</dbReference>
<feature type="domain" description="CBM10" evidence="10">
    <location>
        <begin position="494"/>
        <end position="535"/>
    </location>
</feature>
<dbReference type="Pfam" id="PF04616">
    <property type="entry name" value="Glyco_hydro_43"/>
    <property type="match status" value="1"/>
</dbReference>
<dbReference type="InterPro" id="IPR002883">
    <property type="entry name" value="CBM10/Dockerin_dom"/>
</dbReference>
<name>A0A1Y1XL84_9FUNG</name>
<evidence type="ECO:0000256" key="1">
    <source>
        <dbReference type="ARBA" id="ARBA00004834"/>
    </source>
</evidence>
<dbReference type="SUPFAM" id="SSF50370">
    <property type="entry name" value="Ricin B-like lectins"/>
    <property type="match status" value="1"/>
</dbReference>
<keyword evidence="12" id="KW-1185">Reference proteome</keyword>
<dbReference type="Gene3D" id="2.115.10.20">
    <property type="entry name" value="Glycosyl hydrolase domain, family 43"/>
    <property type="match status" value="1"/>
</dbReference>
<dbReference type="Pfam" id="PF02013">
    <property type="entry name" value="CBM_10"/>
    <property type="match status" value="2"/>
</dbReference>
<dbReference type="Pfam" id="PF14200">
    <property type="entry name" value="RicinB_lectin_2"/>
    <property type="match status" value="2"/>
</dbReference>
<keyword evidence="5 8" id="KW-0378">Hydrolase</keyword>
<dbReference type="InterPro" id="IPR000772">
    <property type="entry name" value="Ricin_B_lectin"/>
</dbReference>
<dbReference type="EMBL" id="MCFG01000021">
    <property type="protein sequence ID" value="ORX86472.1"/>
    <property type="molecule type" value="Genomic_DNA"/>
</dbReference>
<keyword evidence="3 9" id="KW-0732">Signal</keyword>
<dbReference type="PANTHER" id="PTHR43301">
    <property type="entry name" value="ARABINAN ENDO-1,5-ALPHA-L-ARABINOSIDASE"/>
    <property type="match status" value="1"/>
</dbReference>
<evidence type="ECO:0000313" key="12">
    <source>
        <dbReference type="Proteomes" id="UP000193944"/>
    </source>
</evidence>